<dbReference type="EMBL" id="JASBWV010000011">
    <property type="protein sequence ID" value="KAJ9123806.1"/>
    <property type="molecule type" value="Genomic_DNA"/>
</dbReference>
<protein>
    <submittedName>
        <fullName evidence="1">Uncharacterized protein</fullName>
    </submittedName>
</protein>
<proteinExistence type="predicted"/>
<keyword evidence="2" id="KW-1185">Reference proteome</keyword>
<accession>A0ACC2XL95</accession>
<dbReference type="Proteomes" id="UP001234202">
    <property type="component" value="Unassembled WGS sequence"/>
</dbReference>
<name>A0ACC2XL95_9TREE</name>
<comment type="caution">
    <text evidence="1">The sequence shown here is derived from an EMBL/GenBank/DDBJ whole genome shotgun (WGS) entry which is preliminary data.</text>
</comment>
<organism evidence="1 2">
    <name type="scientific">Naganishia onofrii</name>
    <dbReference type="NCBI Taxonomy" id="1851511"/>
    <lineage>
        <taxon>Eukaryota</taxon>
        <taxon>Fungi</taxon>
        <taxon>Dikarya</taxon>
        <taxon>Basidiomycota</taxon>
        <taxon>Agaricomycotina</taxon>
        <taxon>Tremellomycetes</taxon>
        <taxon>Filobasidiales</taxon>
        <taxon>Filobasidiaceae</taxon>
        <taxon>Naganishia</taxon>
    </lineage>
</organism>
<sequence length="244" mass="27444">MQTPLVSEPYSSGFPGPNGGQVDFTASPIGPNGLREGPELMRRLEEYITLQGGSALPAASVAAALNVVRKFIEFHKGNEVWGVYENRCFLKDHLIGKSTTLRIRTSWLMRGDCLPSRSTATDRMCDFFSYTIELEKRLDANKAYMHYVTAKQLFLDIFFVGTVLAGLNQQDSASLFLELSAMLEYKRNQRHLKLGGGPIRIELTPYATDMLGEYPPDLSPLRMRSKVPRVTKKFIEKMRSEGLI</sequence>
<evidence type="ECO:0000313" key="1">
    <source>
        <dbReference type="EMBL" id="KAJ9123806.1"/>
    </source>
</evidence>
<evidence type="ECO:0000313" key="2">
    <source>
        <dbReference type="Proteomes" id="UP001234202"/>
    </source>
</evidence>
<gene>
    <name evidence="1" type="ORF">QFC24_003582</name>
</gene>
<reference evidence="1" key="1">
    <citation type="submission" date="2023-04" db="EMBL/GenBank/DDBJ databases">
        <title>Draft Genome sequencing of Naganishia species isolated from polar environments using Oxford Nanopore Technology.</title>
        <authorList>
            <person name="Leo P."/>
            <person name="Venkateswaran K."/>
        </authorList>
    </citation>
    <scope>NUCLEOTIDE SEQUENCE</scope>
    <source>
        <strain evidence="1">DBVPG 5303</strain>
    </source>
</reference>